<proteinExistence type="predicted"/>
<gene>
    <name evidence="1" type="ORF">BT62DRAFT_1012026</name>
</gene>
<dbReference type="AlphaFoldDB" id="A0A9P7VJB2"/>
<dbReference type="RefSeq" id="XP_043034499.1">
    <property type="nucleotide sequence ID" value="XM_043177863.1"/>
</dbReference>
<evidence type="ECO:0000313" key="1">
    <source>
        <dbReference type="EMBL" id="KAG7440999.1"/>
    </source>
</evidence>
<reference evidence="1" key="1">
    <citation type="submission" date="2020-11" db="EMBL/GenBank/DDBJ databases">
        <title>Adaptations for nitrogen fixation in a non-lichenized fungal sporocarp promotes dispersal by wood-feeding termites.</title>
        <authorList>
            <consortium name="DOE Joint Genome Institute"/>
            <person name="Koch R.A."/>
            <person name="Yoon G."/>
            <person name="Arayal U."/>
            <person name="Lail K."/>
            <person name="Amirebrahimi M."/>
            <person name="Labutti K."/>
            <person name="Lipzen A."/>
            <person name="Riley R."/>
            <person name="Barry K."/>
            <person name="Henrissat B."/>
            <person name="Grigoriev I.V."/>
            <person name="Herr J.R."/>
            <person name="Aime M.C."/>
        </authorList>
    </citation>
    <scope>NUCLEOTIDE SEQUENCE</scope>
    <source>
        <strain evidence="1">MCA 3950</strain>
    </source>
</reference>
<keyword evidence="2" id="KW-1185">Reference proteome</keyword>
<organism evidence="1 2">
    <name type="scientific">Guyanagaster necrorhizus</name>
    <dbReference type="NCBI Taxonomy" id="856835"/>
    <lineage>
        <taxon>Eukaryota</taxon>
        <taxon>Fungi</taxon>
        <taxon>Dikarya</taxon>
        <taxon>Basidiomycota</taxon>
        <taxon>Agaricomycotina</taxon>
        <taxon>Agaricomycetes</taxon>
        <taxon>Agaricomycetidae</taxon>
        <taxon>Agaricales</taxon>
        <taxon>Marasmiineae</taxon>
        <taxon>Physalacriaceae</taxon>
        <taxon>Guyanagaster</taxon>
    </lineage>
</organism>
<sequence>MCTSSSFQSTSLNQEFHTYESELSSLSSKSPSSNTPMFMRGRPNEPQCFHCGWRGGHAPGCPFKSHFQCHSLSPHPFFSFKFVIIDFY</sequence>
<accession>A0A9P7VJB2</accession>
<name>A0A9P7VJB2_9AGAR</name>
<dbReference type="EMBL" id="MU250564">
    <property type="protein sequence ID" value="KAG7440999.1"/>
    <property type="molecule type" value="Genomic_DNA"/>
</dbReference>
<dbReference type="Proteomes" id="UP000812287">
    <property type="component" value="Unassembled WGS sequence"/>
</dbReference>
<dbReference type="GeneID" id="66100150"/>
<comment type="caution">
    <text evidence="1">The sequence shown here is derived from an EMBL/GenBank/DDBJ whole genome shotgun (WGS) entry which is preliminary data.</text>
</comment>
<protein>
    <submittedName>
        <fullName evidence="1">Uncharacterized protein</fullName>
    </submittedName>
</protein>
<evidence type="ECO:0000313" key="2">
    <source>
        <dbReference type="Proteomes" id="UP000812287"/>
    </source>
</evidence>